<name>A0ABQ1GUV2_9SPHN</name>
<proteinExistence type="inferred from homology"/>
<comment type="similarity">
    <text evidence="1 4">Belongs to the 5-formyltetrahydrofolate cyclo-ligase family.</text>
</comment>
<sequence length="188" mass="20480">MPRRAVIPTDKNRLRAQIRAARDAFVAGKPPAIEAPPEYRALLKPGLTVTSYVPIGSEADPSLLARAAVEAGCVIALPHVTIRTEPMRFLAWATEAALFAGPFGLQQPATDATALVPDIILTPLLAFDAKLDRLGQGAGYYDRAFAQFPHARRIGVAWDVQRVETLPTDPWDMPLHAIITENGWTPRP</sequence>
<dbReference type="PANTHER" id="PTHR23407:SF1">
    <property type="entry name" value="5-FORMYLTETRAHYDROFOLATE CYCLO-LIGASE"/>
    <property type="match status" value="1"/>
</dbReference>
<comment type="caution">
    <text evidence="5">The sequence shown here is derived from an EMBL/GenBank/DDBJ whole genome shotgun (WGS) entry which is preliminary data.</text>
</comment>
<keyword evidence="6" id="KW-1185">Reference proteome</keyword>
<dbReference type="Pfam" id="PF01812">
    <property type="entry name" value="5-FTHF_cyc-lig"/>
    <property type="match status" value="1"/>
</dbReference>
<organism evidence="5 6">
    <name type="scientific">Sphingomonas psychrolutea</name>
    <dbReference type="NCBI Taxonomy" id="1259676"/>
    <lineage>
        <taxon>Bacteria</taxon>
        <taxon>Pseudomonadati</taxon>
        <taxon>Pseudomonadota</taxon>
        <taxon>Alphaproteobacteria</taxon>
        <taxon>Sphingomonadales</taxon>
        <taxon>Sphingomonadaceae</taxon>
        <taxon>Sphingomonas</taxon>
    </lineage>
</organism>
<keyword evidence="4" id="KW-0479">Metal-binding</keyword>
<keyword evidence="3 4" id="KW-0067">ATP-binding</keyword>
<evidence type="ECO:0000256" key="1">
    <source>
        <dbReference type="ARBA" id="ARBA00010638"/>
    </source>
</evidence>
<comment type="catalytic activity">
    <reaction evidence="4">
        <text>(6S)-5-formyl-5,6,7,8-tetrahydrofolate + ATP = (6R)-5,10-methenyltetrahydrofolate + ADP + phosphate</text>
        <dbReference type="Rhea" id="RHEA:10488"/>
        <dbReference type="ChEBI" id="CHEBI:30616"/>
        <dbReference type="ChEBI" id="CHEBI:43474"/>
        <dbReference type="ChEBI" id="CHEBI:57455"/>
        <dbReference type="ChEBI" id="CHEBI:57457"/>
        <dbReference type="ChEBI" id="CHEBI:456216"/>
        <dbReference type="EC" id="6.3.3.2"/>
    </reaction>
</comment>
<dbReference type="InterPro" id="IPR024185">
    <property type="entry name" value="FTHF_cligase-like_sf"/>
</dbReference>
<dbReference type="SUPFAM" id="SSF100950">
    <property type="entry name" value="NagB/RpiA/CoA transferase-like"/>
    <property type="match status" value="1"/>
</dbReference>
<protein>
    <recommendedName>
        <fullName evidence="4">5-formyltetrahydrofolate cyclo-ligase</fullName>
        <ecNumber evidence="4">6.3.3.2</ecNumber>
    </recommendedName>
</protein>
<dbReference type="Gene3D" id="3.40.50.10420">
    <property type="entry name" value="NagB/RpiA/CoA transferase-like"/>
    <property type="match status" value="1"/>
</dbReference>
<dbReference type="EC" id="6.3.3.2" evidence="4"/>
<keyword evidence="4" id="KW-0460">Magnesium</keyword>
<accession>A0ABQ1GUV2</accession>
<evidence type="ECO:0000256" key="4">
    <source>
        <dbReference type="RuleBase" id="RU361279"/>
    </source>
</evidence>
<comment type="cofactor">
    <cofactor evidence="4">
        <name>Mg(2+)</name>
        <dbReference type="ChEBI" id="CHEBI:18420"/>
    </cofactor>
</comment>
<dbReference type="InterPro" id="IPR002698">
    <property type="entry name" value="FTHF_cligase"/>
</dbReference>
<dbReference type="PANTHER" id="PTHR23407">
    <property type="entry name" value="ATPASE INHIBITOR/5-FORMYLTETRAHYDROFOLATE CYCLO-LIGASE"/>
    <property type="match status" value="1"/>
</dbReference>
<dbReference type="NCBIfam" id="TIGR02727">
    <property type="entry name" value="MTHFS_bact"/>
    <property type="match status" value="1"/>
</dbReference>
<dbReference type="InterPro" id="IPR037171">
    <property type="entry name" value="NagB/RpiA_transferase-like"/>
</dbReference>
<dbReference type="EMBL" id="BMDW01000011">
    <property type="protein sequence ID" value="GGA49949.1"/>
    <property type="molecule type" value="Genomic_DNA"/>
</dbReference>
<evidence type="ECO:0000256" key="3">
    <source>
        <dbReference type="ARBA" id="ARBA00022840"/>
    </source>
</evidence>
<keyword evidence="2 4" id="KW-0547">Nucleotide-binding</keyword>
<gene>
    <name evidence="5" type="ORF">GCM10011395_20340</name>
</gene>
<evidence type="ECO:0000313" key="6">
    <source>
        <dbReference type="Proteomes" id="UP000618591"/>
    </source>
</evidence>
<evidence type="ECO:0000256" key="2">
    <source>
        <dbReference type="ARBA" id="ARBA00022741"/>
    </source>
</evidence>
<reference evidence="6" key="1">
    <citation type="journal article" date="2019" name="Int. J. Syst. Evol. Microbiol.">
        <title>The Global Catalogue of Microorganisms (GCM) 10K type strain sequencing project: providing services to taxonomists for standard genome sequencing and annotation.</title>
        <authorList>
            <consortium name="The Broad Institute Genomics Platform"/>
            <consortium name="The Broad Institute Genome Sequencing Center for Infectious Disease"/>
            <person name="Wu L."/>
            <person name="Ma J."/>
        </authorList>
    </citation>
    <scope>NUCLEOTIDE SEQUENCE [LARGE SCALE GENOMIC DNA]</scope>
    <source>
        <strain evidence="6">CGMCC 1.10106</strain>
    </source>
</reference>
<dbReference type="Proteomes" id="UP000618591">
    <property type="component" value="Unassembled WGS sequence"/>
</dbReference>
<evidence type="ECO:0000313" key="5">
    <source>
        <dbReference type="EMBL" id="GGA49949.1"/>
    </source>
</evidence>